<dbReference type="PROSITE" id="PS50889">
    <property type="entry name" value="S4"/>
    <property type="match status" value="1"/>
</dbReference>
<dbReference type="GO" id="GO:0000455">
    <property type="term" value="P:enzyme-directed rRNA pseudouridine synthesis"/>
    <property type="evidence" value="ECO:0007669"/>
    <property type="project" value="TreeGrafter"/>
</dbReference>
<dbReference type="CDD" id="cd02869">
    <property type="entry name" value="PseudoU_synth_RluA_like"/>
    <property type="match status" value="1"/>
</dbReference>
<comment type="caution">
    <text evidence="4">The sequence shown here is derived from an EMBL/GenBank/DDBJ whole genome shotgun (WGS) entry which is preliminary data.</text>
</comment>
<keyword evidence="2" id="KW-0694">RNA-binding</keyword>
<dbReference type="GO" id="GO:0003723">
    <property type="term" value="F:RNA binding"/>
    <property type="evidence" value="ECO:0007669"/>
    <property type="project" value="UniProtKB-KW"/>
</dbReference>
<evidence type="ECO:0000256" key="1">
    <source>
        <dbReference type="ARBA" id="ARBA00010876"/>
    </source>
</evidence>
<dbReference type="PROSITE" id="PS01129">
    <property type="entry name" value="PSI_RLU"/>
    <property type="match status" value="1"/>
</dbReference>
<dbReference type="Proteomes" id="UP000585050">
    <property type="component" value="Unassembled WGS sequence"/>
</dbReference>
<dbReference type="AlphaFoldDB" id="A0A7X8SHD8"/>
<gene>
    <name evidence="4" type="ORF">HGP29_03655</name>
</gene>
<proteinExistence type="inferred from homology"/>
<dbReference type="PANTHER" id="PTHR21600:SF87">
    <property type="entry name" value="RNA PSEUDOURIDYLATE SYNTHASE DOMAIN-CONTAINING PROTEIN 1"/>
    <property type="match status" value="1"/>
</dbReference>
<dbReference type="Pfam" id="PF00849">
    <property type="entry name" value="PseudoU_synth_2"/>
    <property type="match status" value="1"/>
</dbReference>
<dbReference type="EMBL" id="JABAIL010000001">
    <property type="protein sequence ID" value="NLR90283.1"/>
    <property type="molecule type" value="Genomic_DNA"/>
</dbReference>
<feature type="domain" description="Pseudouridine synthase RsuA/RluA-like" evidence="3">
    <location>
        <begin position="92"/>
        <end position="232"/>
    </location>
</feature>
<accession>A0A7X8SHD8</accession>
<dbReference type="PANTHER" id="PTHR21600">
    <property type="entry name" value="MITOCHONDRIAL RNA PSEUDOURIDINE SYNTHASE"/>
    <property type="match status" value="1"/>
</dbReference>
<reference evidence="4 5" key="1">
    <citation type="submission" date="2020-04" db="EMBL/GenBank/DDBJ databases">
        <title>Flammeovirga sp. SR4, a novel species isolated from seawater.</title>
        <authorList>
            <person name="Wang X."/>
        </authorList>
    </citation>
    <scope>NUCLEOTIDE SEQUENCE [LARGE SCALE GENOMIC DNA]</scope>
    <source>
        <strain evidence="4 5">SR4</strain>
    </source>
</reference>
<dbReference type="InterPro" id="IPR006224">
    <property type="entry name" value="PsdUridine_synth_RluA-like_CS"/>
</dbReference>
<organism evidence="4 5">
    <name type="scientific">Flammeovirga agarivorans</name>
    <dbReference type="NCBI Taxonomy" id="2726742"/>
    <lineage>
        <taxon>Bacteria</taxon>
        <taxon>Pseudomonadati</taxon>
        <taxon>Bacteroidota</taxon>
        <taxon>Cytophagia</taxon>
        <taxon>Cytophagales</taxon>
        <taxon>Flammeovirgaceae</taxon>
        <taxon>Flammeovirga</taxon>
    </lineage>
</organism>
<dbReference type="RefSeq" id="WP_168880990.1">
    <property type="nucleotide sequence ID" value="NZ_JABAIL010000001.1"/>
</dbReference>
<sequence length="300" mass="34245">MAKNILENIIIQLLDDQPIRLFDYVLSNSNVISSRNGLKKALRDKRVLLDGTPITGAEWAIDQQNIEILEEKATPPKEFKLELKVLFEDEYLAVVYKPAGIPVSGNQFKTIENALQYNLQPSDVIDAMPWPKPCHRLDAPTSGVLLIAKTRKARISLGQQFEDKIIKKKYHAVVMGKIEKDGDIKIPLDDKACHSSYSRISYIPSLRSEYLSIVELSPHTGRTHQLRRHMQSIGHPIVGDKEYGEEGNIIEGKGLFLSSVEISFIHPIYEERQTIKAPQPDKFEKLLLRETKMWDKYNND</sequence>
<evidence type="ECO:0000313" key="4">
    <source>
        <dbReference type="EMBL" id="NLR90283.1"/>
    </source>
</evidence>
<dbReference type="InterPro" id="IPR020103">
    <property type="entry name" value="PsdUridine_synth_cat_dom_sf"/>
</dbReference>
<dbReference type="SUPFAM" id="SSF55120">
    <property type="entry name" value="Pseudouridine synthase"/>
    <property type="match status" value="1"/>
</dbReference>
<evidence type="ECO:0000259" key="3">
    <source>
        <dbReference type="Pfam" id="PF00849"/>
    </source>
</evidence>
<dbReference type="GO" id="GO:0009982">
    <property type="term" value="F:pseudouridine synthase activity"/>
    <property type="evidence" value="ECO:0007669"/>
    <property type="project" value="InterPro"/>
</dbReference>
<name>A0A7X8SHD8_9BACT</name>
<evidence type="ECO:0000256" key="2">
    <source>
        <dbReference type="PROSITE-ProRule" id="PRU00182"/>
    </source>
</evidence>
<dbReference type="InterPro" id="IPR006145">
    <property type="entry name" value="PsdUridine_synth_RsuA/RluA"/>
</dbReference>
<evidence type="ECO:0000313" key="5">
    <source>
        <dbReference type="Proteomes" id="UP000585050"/>
    </source>
</evidence>
<dbReference type="GO" id="GO:0140098">
    <property type="term" value="F:catalytic activity, acting on RNA"/>
    <property type="evidence" value="ECO:0007669"/>
    <property type="project" value="UniProtKB-ARBA"/>
</dbReference>
<dbReference type="InterPro" id="IPR050188">
    <property type="entry name" value="RluA_PseudoU_synthase"/>
</dbReference>
<keyword evidence="5" id="KW-1185">Reference proteome</keyword>
<comment type="similarity">
    <text evidence="1">Belongs to the pseudouridine synthase RluA family.</text>
</comment>
<protein>
    <submittedName>
        <fullName evidence="4">RluA family pseudouridine synthase</fullName>
    </submittedName>
</protein>
<dbReference type="Gene3D" id="3.30.2350.10">
    <property type="entry name" value="Pseudouridine synthase"/>
    <property type="match status" value="1"/>
</dbReference>